<keyword evidence="3" id="KW-1185">Reference proteome</keyword>
<gene>
    <name evidence="2" type="ORF">K493DRAFT_310341</name>
</gene>
<evidence type="ECO:0000256" key="1">
    <source>
        <dbReference type="SAM" id="SignalP"/>
    </source>
</evidence>
<proteinExistence type="predicted"/>
<keyword evidence="1" id="KW-0732">Signal</keyword>
<protein>
    <submittedName>
        <fullName evidence="2">Uncharacterized protein</fullName>
    </submittedName>
</protein>
<dbReference type="EMBL" id="MCFE01000011">
    <property type="protein sequence ID" value="ORY07118.1"/>
    <property type="molecule type" value="Genomic_DNA"/>
</dbReference>
<reference evidence="2 3" key="1">
    <citation type="submission" date="2016-07" db="EMBL/GenBank/DDBJ databases">
        <title>Pervasive Adenine N6-methylation of Active Genes in Fungi.</title>
        <authorList>
            <consortium name="DOE Joint Genome Institute"/>
            <person name="Mondo S.J."/>
            <person name="Dannebaum R.O."/>
            <person name="Kuo R.C."/>
            <person name="Labutti K."/>
            <person name="Haridas S."/>
            <person name="Kuo A."/>
            <person name="Salamov A."/>
            <person name="Ahrendt S.R."/>
            <person name="Lipzen A."/>
            <person name="Sullivan W."/>
            <person name="Andreopoulos W.B."/>
            <person name="Clum A."/>
            <person name="Lindquist E."/>
            <person name="Daum C."/>
            <person name="Ramamoorthy G.K."/>
            <person name="Gryganskyi A."/>
            <person name="Culley D."/>
            <person name="Magnuson J.K."/>
            <person name="James T.Y."/>
            <person name="O'Malley M.A."/>
            <person name="Stajich J.E."/>
            <person name="Spatafora J.W."/>
            <person name="Visel A."/>
            <person name="Grigoriev I.V."/>
        </authorList>
    </citation>
    <scope>NUCLEOTIDE SEQUENCE [LARGE SCALE GENOMIC DNA]</scope>
    <source>
        <strain evidence="2 3">CBS 931.73</strain>
    </source>
</reference>
<comment type="caution">
    <text evidence="2">The sequence shown here is derived from an EMBL/GenBank/DDBJ whole genome shotgun (WGS) entry which is preliminary data.</text>
</comment>
<organism evidence="2 3">
    <name type="scientific">Basidiobolus meristosporus CBS 931.73</name>
    <dbReference type="NCBI Taxonomy" id="1314790"/>
    <lineage>
        <taxon>Eukaryota</taxon>
        <taxon>Fungi</taxon>
        <taxon>Fungi incertae sedis</taxon>
        <taxon>Zoopagomycota</taxon>
        <taxon>Entomophthoromycotina</taxon>
        <taxon>Basidiobolomycetes</taxon>
        <taxon>Basidiobolales</taxon>
        <taxon>Basidiobolaceae</taxon>
        <taxon>Basidiobolus</taxon>
    </lineage>
</organism>
<dbReference type="InParanoid" id="A0A1Y1ZA11"/>
<feature type="signal peptide" evidence="1">
    <location>
        <begin position="1"/>
        <end position="18"/>
    </location>
</feature>
<feature type="chain" id="PRO_5013254360" evidence="1">
    <location>
        <begin position="19"/>
        <end position="214"/>
    </location>
</feature>
<accession>A0A1Y1ZA11</accession>
<evidence type="ECO:0000313" key="2">
    <source>
        <dbReference type="EMBL" id="ORY07118.1"/>
    </source>
</evidence>
<dbReference type="PROSITE" id="PS51257">
    <property type="entry name" value="PROKAR_LIPOPROTEIN"/>
    <property type="match status" value="1"/>
</dbReference>
<dbReference type="OrthoDB" id="3255642at2759"/>
<sequence>MKLLKSILFVGLLGFATACENECRQAADRDFIEKYTPLVTELFTSFEGHVKSTLSYEIRTHIALEANLKNAIHKSKQLLLEKLHDIVDYGIFGKYHARCYQVELPGCPNYYCSEVCGSPGSIIYYLDDVLTRTRAGVVEAIKLDSVEQGKYDKLIWDAVSRILSKDSSSTQLEKLRVDYLKDLKNFHDSADGLCEKECFEKWAPELIYLLQGYD</sequence>
<evidence type="ECO:0000313" key="3">
    <source>
        <dbReference type="Proteomes" id="UP000193498"/>
    </source>
</evidence>
<name>A0A1Y1ZA11_9FUNG</name>
<dbReference type="AlphaFoldDB" id="A0A1Y1ZA11"/>
<dbReference type="Proteomes" id="UP000193498">
    <property type="component" value="Unassembled WGS sequence"/>
</dbReference>